<dbReference type="InterPro" id="IPR000182">
    <property type="entry name" value="GNAT_dom"/>
</dbReference>
<evidence type="ECO:0000313" key="2">
    <source>
        <dbReference type="EMBL" id="MCH6167070.1"/>
    </source>
</evidence>
<dbReference type="PANTHER" id="PTHR43441:SF10">
    <property type="entry name" value="ACETYLTRANSFERASE"/>
    <property type="match status" value="1"/>
</dbReference>
<comment type="caution">
    <text evidence="2">The sequence shown here is derived from an EMBL/GenBank/DDBJ whole genome shotgun (WGS) entry which is preliminary data.</text>
</comment>
<protein>
    <submittedName>
        <fullName evidence="2">GNAT family N-acetyltransferase</fullName>
    </submittedName>
</protein>
<dbReference type="EMBL" id="JAKXMK010000012">
    <property type="protein sequence ID" value="MCH6167070.1"/>
    <property type="molecule type" value="Genomic_DNA"/>
</dbReference>
<dbReference type="Pfam" id="PF13302">
    <property type="entry name" value="Acetyltransf_3"/>
    <property type="match status" value="1"/>
</dbReference>
<sequence length="203" mass="22259">MMIVMPRLAGPAIPPGRLARLAQPVLDLTDMALRPWQSSDVSAVVAAYSDPDIQHWHARSMTEAESRAWIDSWPARWAEESGAGWAIADEAGLLGQISLRRLYLSDGIAEVSYWVVPAARGRRVATSALSALTAWAFARLDLHRLEVNHSTMNSASCRVAENAGYAMEGTKRGEALHPDGWHDMHLHARLSSDPPREGRSSSN</sequence>
<dbReference type="Gene3D" id="3.40.630.30">
    <property type="match status" value="1"/>
</dbReference>
<proteinExistence type="predicted"/>
<evidence type="ECO:0000259" key="1">
    <source>
        <dbReference type="PROSITE" id="PS51186"/>
    </source>
</evidence>
<feature type="domain" description="N-acetyltransferase" evidence="1">
    <location>
        <begin position="31"/>
        <end position="187"/>
    </location>
</feature>
<dbReference type="CDD" id="cd04301">
    <property type="entry name" value="NAT_SF"/>
    <property type="match status" value="1"/>
</dbReference>
<organism evidence="2 3">
    <name type="scientific">Pseudonocardia alaniniphila</name>
    <dbReference type="NCBI Taxonomy" id="75291"/>
    <lineage>
        <taxon>Bacteria</taxon>
        <taxon>Bacillati</taxon>
        <taxon>Actinomycetota</taxon>
        <taxon>Actinomycetes</taxon>
        <taxon>Pseudonocardiales</taxon>
        <taxon>Pseudonocardiaceae</taxon>
        <taxon>Pseudonocardia</taxon>
    </lineage>
</organism>
<dbReference type="InterPro" id="IPR051908">
    <property type="entry name" value="Ribosomal_N-acetyltransferase"/>
</dbReference>
<evidence type="ECO:0000313" key="3">
    <source>
        <dbReference type="Proteomes" id="UP001299970"/>
    </source>
</evidence>
<reference evidence="2 3" key="1">
    <citation type="submission" date="2022-03" db="EMBL/GenBank/DDBJ databases">
        <title>Pseudonocardia alaer sp. nov., a novel actinomycete isolated from reed forest soil.</title>
        <authorList>
            <person name="Wang L."/>
        </authorList>
    </citation>
    <scope>NUCLEOTIDE SEQUENCE [LARGE SCALE GENOMIC DNA]</scope>
    <source>
        <strain evidence="2 3">Y-16303</strain>
    </source>
</reference>
<dbReference type="RefSeq" id="WP_241037239.1">
    <property type="nucleotide sequence ID" value="NZ_BAAAJF010000015.1"/>
</dbReference>
<dbReference type="PROSITE" id="PS51186">
    <property type="entry name" value="GNAT"/>
    <property type="match status" value="1"/>
</dbReference>
<dbReference type="SUPFAM" id="SSF55729">
    <property type="entry name" value="Acyl-CoA N-acyltransferases (Nat)"/>
    <property type="match status" value="1"/>
</dbReference>
<dbReference type="PANTHER" id="PTHR43441">
    <property type="entry name" value="RIBOSOMAL-PROTEIN-SERINE ACETYLTRANSFERASE"/>
    <property type="match status" value="1"/>
</dbReference>
<accession>A0ABS9TEW5</accession>
<keyword evidence="3" id="KW-1185">Reference proteome</keyword>
<gene>
    <name evidence="2" type="ORF">MMF94_15405</name>
</gene>
<dbReference type="InterPro" id="IPR016181">
    <property type="entry name" value="Acyl_CoA_acyltransferase"/>
</dbReference>
<name>A0ABS9TEW5_9PSEU</name>
<dbReference type="Proteomes" id="UP001299970">
    <property type="component" value="Unassembled WGS sequence"/>
</dbReference>